<dbReference type="PANTHER" id="PTHR46466:SF1">
    <property type="entry name" value="GLYOXALASE DOMAIN-CONTAINING PROTEIN 4"/>
    <property type="match status" value="1"/>
</dbReference>
<feature type="domain" description="VOC" evidence="3">
    <location>
        <begin position="10"/>
        <end position="134"/>
    </location>
</feature>
<proteinExistence type="inferred from homology"/>
<dbReference type="SUPFAM" id="SSF54593">
    <property type="entry name" value="Glyoxalase/Bleomycin resistance protein/Dihydroxybiphenyl dioxygenase"/>
    <property type="match status" value="2"/>
</dbReference>
<dbReference type="InterPro" id="IPR037523">
    <property type="entry name" value="VOC_core"/>
</dbReference>
<dbReference type="InterPro" id="IPR004360">
    <property type="entry name" value="Glyas_Fos-R_dOase_dom"/>
</dbReference>
<dbReference type="EMBL" id="MNPL01025622">
    <property type="protein sequence ID" value="OQR68223.1"/>
    <property type="molecule type" value="Genomic_DNA"/>
</dbReference>
<evidence type="ECO:0000256" key="1">
    <source>
        <dbReference type="ARBA" id="ARBA00010363"/>
    </source>
</evidence>
<evidence type="ECO:0000259" key="3">
    <source>
        <dbReference type="PROSITE" id="PS51819"/>
    </source>
</evidence>
<dbReference type="Pfam" id="PF00903">
    <property type="entry name" value="Glyoxalase"/>
    <property type="match status" value="1"/>
</dbReference>
<dbReference type="OrthoDB" id="1545884at2759"/>
<reference evidence="4 5" key="1">
    <citation type="journal article" date="2017" name="Gigascience">
        <title>Draft genome of the honey bee ectoparasitic mite, Tropilaelaps mercedesae, is shaped by the parasitic life history.</title>
        <authorList>
            <person name="Dong X."/>
            <person name="Armstrong S.D."/>
            <person name="Xia D."/>
            <person name="Makepeace B.L."/>
            <person name="Darby A.C."/>
            <person name="Kadowaki T."/>
        </authorList>
    </citation>
    <scope>NUCLEOTIDE SEQUENCE [LARGE SCALE GENOMIC DNA]</scope>
    <source>
        <strain evidence="4">Wuxi-XJTLU</strain>
    </source>
</reference>
<organism evidence="4 5">
    <name type="scientific">Tropilaelaps mercedesae</name>
    <dbReference type="NCBI Taxonomy" id="418985"/>
    <lineage>
        <taxon>Eukaryota</taxon>
        <taxon>Metazoa</taxon>
        <taxon>Ecdysozoa</taxon>
        <taxon>Arthropoda</taxon>
        <taxon>Chelicerata</taxon>
        <taxon>Arachnida</taxon>
        <taxon>Acari</taxon>
        <taxon>Parasitiformes</taxon>
        <taxon>Mesostigmata</taxon>
        <taxon>Gamasina</taxon>
        <taxon>Dermanyssoidea</taxon>
        <taxon>Laelapidae</taxon>
        <taxon>Tropilaelaps</taxon>
    </lineage>
</organism>
<dbReference type="InterPro" id="IPR029068">
    <property type="entry name" value="Glyas_Bleomycin-R_OHBP_Dase"/>
</dbReference>
<gene>
    <name evidence="4" type="ORF">BIW11_13047</name>
</gene>
<dbReference type="InterPro" id="IPR043194">
    <property type="entry name" value="GLOD4_C"/>
</dbReference>
<dbReference type="CDD" id="cd16357">
    <property type="entry name" value="GLOD4_C"/>
    <property type="match status" value="1"/>
</dbReference>
<evidence type="ECO:0000256" key="2">
    <source>
        <dbReference type="ARBA" id="ARBA00022737"/>
    </source>
</evidence>
<dbReference type="InterPro" id="IPR043193">
    <property type="entry name" value="GLOD4"/>
</dbReference>
<dbReference type="Pfam" id="PF21701">
    <property type="entry name" value="GLOD4_C"/>
    <property type="match status" value="1"/>
</dbReference>
<dbReference type="Proteomes" id="UP000192247">
    <property type="component" value="Unassembled WGS sequence"/>
</dbReference>
<dbReference type="PROSITE" id="PS51819">
    <property type="entry name" value="VOC"/>
    <property type="match status" value="2"/>
</dbReference>
<accession>A0A1V9X4C0</accession>
<protein>
    <submittedName>
        <fullName evidence="4">Glyoxalase domain-containing protein 4-like</fullName>
    </submittedName>
</protein>
<dbReference type="Gene3D" id="3.10.180.10">
    <property type="entry name" value="2,3-Dihydroxybiphenyl 1,2-Dioxygenase, domain 1"/>
    <property type="match status" value="2"/>
</dbReference>
<dbReference type="InParanoid" id="A0A1V9X4C0"/>
<dbReference type="PANTHER" id="PTHR46466">
    <property type="entry name" value="GLYOXALASE DOMAIN-CONTAINING PROTEIN 4"/>
    <property type="match status" value="1"/>
</dbReference>
<dbReference type="STRING" id="418985.A0A1V9X4C0"/>
<sequence>MASNAAHLRRALHYVCKVPDRSLAIKFYTQILGMRVLRHEEFETGCQAACNGRYDGFWSKTMVGYGSEDDHFVMELTYNYGVNSYKMGNDFRGILIQSDEILKRAALHKCPVELEKGRTYLKSPGGYKFYVDNLKSEGDPVKQVIYNCTNLAKTRRFWEDILWCEVLDSGDDFLEVTYDKSKTSLRFEKIIEPIDRAEAYGRVAFSCPRGQLEDIESQVKNSNLGVVITPLVTLPTPNKPPVEVVILGDPDGHEICFVGDEAFRELSKEDPKSERMLEEKMAEYDAFIKKTAATGRRF</sequence>
<keyword evidence="5" id="KW-1185">Reference proteome</keyword>
<name>A0A1V9X4C0_9ACAR</name>
<evidence type="ECO:0000313" key="5">
    <source>
        <dbReference type="Proteomes" id="UP000192247"/>
    </source>
</evidence>
<comment type="similarity">
    <text evidence="1">Belongs to the glyoxalase I family.</text>
</comment>
<dbReference type="FunCoup" id="A0A1V9X4C0">
    <property type="interactions" value="1125"/>
</dbReference>
<keyword evidence="2" id="KW-0677">Repeat</keyword>
<comment type="caution">
    <text evidence="4">The sequence shown here is derived from an EMBL/GenBank/DDBJ whole genome shotgun (WGS) entry which is preliminary data.</text>
</comment>
<feature type="domain" description="VOC" evidence="3">
    <location>
        <begin position="140"/>
        <end position="260"/>
    </location>
</feature>
<evidence type="ECO:0000313" key="4">
    <source>
        <dbReference type="EMBL" id="OQR68223.1"/>
    </source>
</evidence>
<dbReference type="AlphaFoldDB" id="A0A1V9X4C0"/>